<dbReference type="InterPro" id="IPR011050">
    <property type="entry name" value="Pectin_lyase_fold/virulence"/>
</dbReference>
<sequence>MFASARTMRLCEVSLFRLEMRGWRSYGVSANLFKYFLQVRRLFRRGSDQTMRRKAACVLLLSAATALCMAWNAAGGQVTFASIPPEVSSTHFTVKIGHKSTPVVSAASGYYLLNFDISSPVQVTVTASDPHYWDRGVEVQPMRFGIRPRRDGASITFPLEQPAKLTITRPGEHYADSEMLFLFANKPERYRITANTPGVRYYGPGVHRENIDAHEGDNIYLAAGAVIMGALNIWQVDNVHVSGLGMLLYNGPQDPDHDTGWMHKLNWHVITMDSAHGIEIEGITAVVRSRTWMIQMRDSRGVTFRNVKVVGGSPGNANQDGMDWLGGGDTLVQDSFIRAADDIFAMYGNWDGYTEEALATPGHEVSNITIESSVLSTSISNVVRANWPKKIFDSNHFTLRDSDVIHMGMGSCGVPFALVELWADPAGKGLQSNYRIEDVRLEDWYSLVQLRQPNPAIRDVHFENISAMDGPGLAPSELKGDVSGVTFRDVNLGAGNVREDANIPLQVMDGAAEPAYGHSAEAADFSYTGGLIRPGRKVTFTVPAAIGVRYHWLFGDGAAADGAVIQHSFADADGTLLDGTGRYRVLLAATDASGRTRWSSRTLVVRPSLMAAQTEEGMPQGLVKIAGSDASYEGMVRIPADGGYTLTLLTSTTASLSVDGERTQSGMLRPQVCGSKGAAVQAVRVSVALAAGLHRVEIDRGPEIENAASSKEPVLLWEGPGMMREPVSASALLHAAH</sequence>
<evidence type="ECO:0000313" key="2">
    <source>
        <dbReference type="EMBL" id="AXC09764.1"/>
    </source>
</evidence>
<protein>
    <submittedName>
        <fullName evidence="2">Endopygalactorunase</fullName>
    </submittedName>
</protein>
<feature type="domain" description="PKD/Chitinase" evidence="1">
    <location>
        <begin position="522"/>
        <end position="608"/>
    </location>
</feature>
<organism evidence="2 3">
    <name type="scientific">Acidisarcina polymorpha</name>
    <dbReference type="NCBI Taxonomy" id="2211140"/>
    <lineage>
        <taxon>Bacteria</taxon>
        <taxon>Pseudomonadati</taxon>
        <taxon>Acidobacteriota</taxon>
        <taxon>Terriglobia</taxon>
        <taxon>Terriglobales</taxon>
        <taxon>Acidobacteriaceae</taxon>
        <taxon>Acidisarcina</taxon>
    </lineage>
</organism>
<dbReference type="EMBL" id="CP030840">
    <property type="protein sequence ID" value="AXC09764.1"/>
    <property type="molecule type" value="Genomic_DNA"/>
</dbReference>
<dbReference type="InterPro" id="IPR035986">
    <property type="entry name" value="PKD_dom_sf"/>
</dbReference>
<evidence type="ECO:0000313" key="3">
    <source>
        <dbReference type="Proteomes" id="UP000253606"/>
    </source>
</evidence>
<gene>
    <name evidence="2" type="ORF">ACPOL_0385</name>
</gene>
<dbReference type="SUPFAM" id="SSF49299">
    <property type="entry name" value="PKD domain"/>
    <property type="match status" value="1"/>
</dbReference>
<dbReference type="CDD" id="cd00146">
    <property type="entry name" value="PKD"/>
    <property type="match status" value="1"/>
</dbReference>
<dbReference type="KEGG" id="abas:ACPOL_0385"/>
<dbReference type="AlphaFoldDB" id="A0A2Z5FTE4"/>
<proteinExistence type="predicted"/>
<dbReference type="Gene3D" id="2.160.20.10">
    <property type="entry name" value="Single-stranded right-handed beta-helix, Pectin lyase-like"/>
    <property type="match status" value="1"/>
</dbReference>
<dbReference type="InterPro" id="IPR022409">
    <property type="entry name" value="PKD/Chitinase_dom"/>
</dbReference>
<dbReference type="Proteomes" id="UP000253606">
    <property type="component" value="Chromosome"/>
</dbReference>
<reference evidence="2 3" key="1">
    <citation type="journal article" date="2018" name="Front. Microbiol.">
        <title>Hydrolytic Capabilities as a Key to Environmental Success: Chitinolytic and Cellulolytic Acidobacteria From Acidic Sub-arctic Soils and Boreal Peatlands.</title>
        <authorList>
            <person name="Belova S.E."/>
            <person name="Ravin N.V."/>
            <person name="Pankratov T.A."/>
            <person name="Rakitin A.L."/>
            <person name="Ivanova A.A."/>
            <person name="Beletsky A.V."/>
            <person name="Mardanov A.V."/>
            <person name="Sinninghe Damste J.S."/>
            <person name="Dedysh S.N."/>
        </authorList>
    </citation>
    <scope>NUCLEOTIDE SEQUENCE [LARGE SCALE GENOMIC DNA]</scope>
    <source>
        <strain evidence="2 3">SBC82</strain>
    </source>
</reference>
<name>A0A2Z5FTE4_9BACT</name>
<keyword evidence="3" id="KW-1185">Reference proteome</keyword>
<accession>A0A2Z5FTE4</accession>
<evidence type="ECO:0000259" key="1">
    <source>
        <dbReference type="SMART" id="SM00089"/>
    </source>
</evidence>
<dbReference type="Gene3D" id="2.60.40.10">
    <property type="entry name" value="Immunoglobulins"/>
    <property type="match status" value="1"/>
</dbReference>
<dbReference type="SUPFAM" id="SSF51126">
    <property type="entry name" value="Pectin lyase-like"/>
    <property type="match status" value="1"/>
</dbReference>
<dbReference type="InterPro" id="IPR013783">
    <property type="entry name" value="Ig-like_fold"/>
</dbReference>
<dbReference type="SMART" id="SM00089">
    <property type="entry name" value="PKD"/>
    <property type="match status" value="1"/>
</dbReference>
<dbReference type="InterPro" id="IPR012334">
    <property type="entry name" value="Pectin_lyas_fold"/>
</dbReference>